<gene>
    <name evidence="3" type="ORF">KAJ83_15985</name>
</gene>
<keyword evidence="1 3" id="KW-0489">Methyltransferase</keyword>
<dbReference type="RefSeq" id="WP_210683106.1">
    <property type="nucleotide sequence ID" value="NZ_JAGMWN010000008.1"/>
</dbReference>
<dbReference type="Proteomes" id="UP000672602">
    <property type="component" value="Unassembled WGS sequence"/>
</dbReference>
<dbReference type="InterPro" id="IPR029063">
    <property type="entry name" value="SAM-dependent_MTases_sf"/>
</dbReference>
<dbReference type="AlphaFoldDB" id="A0A8J7V3Y5"/>
<dbReference type="Gene3D" id="3.40.50.12710">
    <property type="match status" value="1"/>
</dbReference>
<evidence type="ECO:0000256" key="1">
    <source>
        <dbReference type="ARBA" id="ARBA00022603"/>
    </source>
</evidence>
<dbReference type="GO" id="GO:0032259">
    <property type="term" value="P:methylation"/>
    <property type="evidence" value="ECO:0007669"/>
    <property type="project" value="UniProtKB-KW"/>
</dbReference>
<evidence type="ECO:0000313" key="3">
    <source>
        <dbReference type="EMBL" id="MBP5858522.1"/>
    </source>
</evidence>
<dbReference type="Pfam" id="PF02636">
    <property type="entry name" value="Methyltransf_28"/>
    <property type="match status" value="1"/>
</dbReference>
<dbReference type="PANTHER" id="PTHR12049">
    <property type="entry name" value="PROTEIN ARGININE METHYLTRANSFERASE NDUFAF7, MITOCHONDRIAL"/>
    <property type="match status" value="1"/>
</dbReference>
<comment type="caution">
    <text evidence="3">The sequence shown here is derived from an EMBL/GenBank/DDBJ whole genome shotgun (WGS) entry which is preliminary data.</text>
</comment>
<protein>
    <submittedName>
        <fullName evidence="3">SAM-dependent methyltransferase</fullName>
        <ecNumber evidence="3">2.1.1.-</ecNumber>
    </submittedName>
</protein>
<proteinExistence type="predicted"/>
<accession>A0A8J7V3Y5</accession>
<evidence type="ECO:0000313" key="4">
    <source>
        <dbReference type="Proteomes" id="UP000672602"/>
    </source>
</evidence>
<keyword evidence="4" id="KW-1185">Reference proteome</keyword>
<sequence length="385" mass="40042">MADRDGDGEAGGGKGDSSDALLRLIARHVALDGPMTVADFMGLALGHPTHGYYMTRDPLGRGGDFTTAPEISQMHGELLGLWAAEVWRLMGRPTHVHLVEFGPGRGTLMADALRAAAMMPGFREALRVTLIETSPVLTGVQRRTLADRGVSVTWGTGLADVPDDGAPLIAVGNEFFDALPIRQFQRTREGWRERLVACDPEGGGLVFALAPGPGLAEALLPPAVREGAPVGAVAEVAPAAWAVARDLGERIADRGGAALFLDYGHGRSAAGDTLQAVRDHDYCGLLAHVGQADLTAHVDFEQLARAFGEAGCRAAPLATQGEFLRALGIEQRAAILARSGDPAAVAAARDRLIGAEGMGTLFKVLGVAAPGLPALPGLEPEEGAA</sequence>
<organism evidence="3 4">
    <name type="scientific">Marivibrio halodurans</name>
    <dbReference type="NCBI Taxonomy" id="2039722"/>
    <lineage>
        <taxon>Bacteria</taxon>
        <taxon>Pseudomonadati</taxon>
        <taxon>Pseudomonadota</taxon>
        <taxon>Alphaproteobacteria</taxon>
        <taxon>Rhodospirillales</taxon>
        <taxon>Rhodospirillaceae</taxon>
        <taxon>Marivibrio</taxon>
    </lineage>
</organism>
<dbReference type="InterPro" id="IPR003788">
    <property type="entry name" value="NDUFAF7"/>
</dbReference>
<dbReference type="EMBL" id="JAGMWN010000008">
    <property type="protein sequence ID" value="MBP5858522.1"/>
    <property type="molecule type" value="Genomic_DNA"/>
</dbReference>
<dbReference type="SUPFAM" id="SSF53335">
    <property type="entry name" value="S-adenosyl-L-methionine-dependent methyltransferases"/>
    <property type="match status" value="1"/>
</dbReference>
<dbReference type="PANTHER" id="PTHR12049:SF7">
    <property type="entry name" value="PROTEIN ARGININE METHYLTRANSFERASE NDUFAF7, MITOCHONDRIAL"/>
    <property type="match status" value="1"/>
</dbReference>
<keyword evidence="2 3" id="KW-0808">Transferase</keyword>
<reference evidence="3" key="1">
    <citation type="submission" date="2021-04" db="EMBL/GenBank/DDBJ databases">
        <authorList>
            <person name="Zhang D.-C."/>
        </authorList>
    </citation>
    <scope>NUCLEOTIDE SEQUENCE</scope>
    <source>
        <strain evidence="3">CGMCC 1.15697</strain>
    </source>
</reference>
<dbReference type="EC" id="2.1.1.-" evidence="3"/>
<dbReference type="GO" id="GO:0035243">
    <property type="term" value="F:protein-arginine omega-N symmetric methyltransferase activity"/>
    <property type="evidence" value="ECO:0007669"/>
    <property type="project" value="TreeGrafter"/>
</dbReference>
<dbReference type="InterPro" id="IPR038375">
    <property type="entry name" value="NDUFAF7_sf"/>
</dbReference>
<evidence type="ECO:0000256" key="2">
    <source>
        <dbReference type="ARBA" id="ARBA00022679"/>
    </source>
</evidence>
<name>A0A8J7V3Y5_9PROT</name>